<organism evidence="1 2">
    <name type="scientific">Aestuariispira insulae</name>
    <dbReference type="NCBI Taxonomy" id="1461337"/>
    <lineage>
        <taxon>Bacteria</taxon>
        <taxon>Pseudomonadati</taxon>
        <taxon>Pseudomonadota</taxon>
        <taxon>Alphaproteobacteria</taxon>
        <taxon>Rhodospirillales</taxon>
        <taxon>Kiloniellaceae</taxon>
        <taxon>Aestuariispira</taxon>
    </lineage>
</organism>
<name>A0A3D9H6X4_9PROT</name>
<comment type="caution">
    <text evidence="1">The sequence shown here is derived from an EMBL/GenBank/DDBJ whole genome shotgun (WGS) entry which is preliminary data.</text>
</comment>
<keyword evidence="2" id="KW-1185">Reference proteome</keyword>
<proteinExistence type="predicted"/>
<accession>A0A3D9H6X4</accession>
<sequence length="131" mass="14904">MGGWREAFRRIELEVFKSIKESCCIRAATGCSFRSMPVRATAFAKIGCEWRLVVLCGFSLRFPMFQIRLFLEISDKAAAEIQIGMRVNLIKFIILKSRKNELSFVGFMLKLRRRNSNAGAMRLCCVLGTGL</sequence>
<protein>
    <submittedName>
        <fullName evidence="1">Uncharacterized protein</fullName>
    </submittedName>
</protein>
<dbReference type="Proteomes" id="UP000256845">
    <property type="component" value="Unassembled WGS sequence"/>
</dbReference>
<dbReference type="EMBL" id="QRDW01000014">
    <property type="protein sequence ID" value="RED44696.1"/>
    <property type="molecule type" value="Genomic_DNA"/>
</dbReference>
<evidence type="ECO:0000313" key="2">
    <source>
        <dbReference type="Proteomes" id="UP000256845"/>
    </source>
</evidence>
<reference evidence="1 2" key="1">
    <citation type="submission" date="2018-07" db="EMBL/GenBank/DDBJ databases">
        <title>Genomic Encyclopedia of Type Strains, Phase III (KMG-III): the genomes of soil and plant-associated and newly described type strains.</title>
        <authorList>
            <person name="Whitman W."/>
        </authorList>
    </citation>
    <scope>NUCLEOTIDE SEQUENCE [LARGE SCALE GENOMIC DNA]</scope>
    <source>
        <strain evidence="1 2">CECT 8488</strain>
    </source>
</reference>
<dbReference type="AlphaFoldDB" id="A0A3D9H6X4"/>
<gene>
    <name evidence="1" type="ORF">DFP90_11458</name>
</gene>
<evidence type="ECO:0000313" key="1">
    <source>
        <dbReference type="EMBL" id="RED44696.1"/>
    </source>
</evidence>